<dbReference type="Pfam" id="PF00067">
    <property type="entry name" value="p450"/>
    <property type="match status" value="1"/>
</dbReference>
<dbReference type="GO" id="GO:0016705">
    <property type="term" value="F:oxidoreductase activity, acting on paired donors, with incorporation or reduction of molecular oxygen"/>
    <property type="evidence" value="ECO:0007669"/>
    <property type="project" value="InterPro"/>
</dbReference>
<keyword evidence="15" id="KW-1133">Transmembrane helix</keyword>
<dbReference type="PRINTS" id="PR00385">
    <property type="entry name" value="P450"/>
</dbReference>
<dbReference type="CDD" id="cd11056">
    <property type="entry name" value="CYP6-like"/>
    <property type="match status" value="1"/>
</dbReference>
<comment type="cofactor">
    <cofactor evidence="1 13">
        <name>heme</name>
        <dbReference type="ChEBI" id="CHEBI:30413"/>
    </cofactor>
</comment>
<keyword evidence="17" id="KW-1185">Reference proteome</keyword>
<evidence type="ECO:0000256" key="15">
    <source>
        <dbReference type="SAM" id="Phobius"/>
    </source>
</evidence>
<dbReference type="InterPro" id="IPR001128">
    <property type="entry name" value="Cyt_P450"/>
</dbReference>
<dbReference type="InterPro" id="IPR002401">
    <property type="entry name" value="Cyt_P450_E_grp-I"/>
</dbReference>
<evidence type="ECO:0000313" key="16">
    <source>
        <dbReference type="EMBL" id="KAH8371559.1"/>
    </source>
</evidence>
<keyword evidence="5 13" id="KW-0349">Heme</keyword>
<organism evidence="16 17">
    <name type="scientific">Drosophila rubida</name>
    <dbReference type="NCBI Taxonomy" id="30044"/>
    <lineage>
        <taxon>Eukaryota</taxon>
        <taxon>Metazoa</taxon>
        <taxon>Ecdysozoa</taxon>
        <taxon>Arthropoda</taxon>
        <taxon>Hexapoda</taxon>
        <taxon>Insecta</taxon>
        <taxon>Pterygota</taxon>
        <taxon>Neoptera</taxon>
        <taxon>Endopterygota</taxon>
        <taxon>Diptera</taxon>
        <taxon>Brachycera</taxon>
        <taxon>Muscomorpha</taxon>
        <taxon>Ephydroidea</taxon>
        <taxon>Drosophilidae</taxon>
        <taxon>Drosophila</taxon>
    </lineage>
</organism>
<dbReference type="InterPro" id="IPR050476">
    <property type="entry name" value="Insect_CytP450_Detox"/>
</dbReference>
<evidence type="ECO:0008006" key="18">
    <source>
        <dbReference type="Google" id="ProtNLM"/>
    </source>
</evidence>
<comment type="caution">
    <text evidence="16">The sequence shown here is derived from an EMBL/GenBank/DDBJ whole genome shotgun (WGS) entry which is preliminary data.</text>
</comment>
<keyword evidence="9 14" id="KW-0560">Oxidoreductase</keyword>
<dbReference type="EMBL" id="JAJJHW010002585">
    <property type="protein sequence ID" value="KAH8371559.1"/>
    <property type="molecule type" value="Genomic_DNA"/>
</dbReference>
<proteinExistence type="inferred from homology"/>
<evidence type="ECO:0000256" key="7">
    <source>
        <dbReference type="ARBA" id="ARBA00022824"/>
    </source>
</evidence>
<dbReference type="GO" id="GO:0005789">
    <property type="term" value="C:endoplasmic reticulum membrane"/>
    <property type="evidence" value="ECO:0007669"/>
    <property type="project" value="UniProtKB-SubCell"/>
</dbReference>
<evidence type="ECO:0000256" key="10">
    <source>
        <dbReference type="ARBA" id="ARBA00023004"/>
    </source>
</evidence>
<evidence type="ECO:0000256" key="4">
    <source>
        <dbReference type="ARBA" id="ARBA00010617"/>
    </source>
</evidence>
<dbReference type="GO" id="GO:0005506">
    <property type="term" value="F:iron ion binding"/>
    <property type="evidence" value="ECO:0007669"/>
    <property type="project" value="InterPro"/>
</dbReference>
<evidence type="ECO:0000256" key="14">
    <source>
        <dbReference type="RuleBase" id="RU000461"/>
    </source>
</evidence>
<protein>
    <recommendedName>
        <fullName evidence="18">Cytochrome P450 6a2</fullName>
    </recommendedName>
</protein>
<sequence length="513" mass="59520">MLSAVAKMLLIIYLLITISALFSYLLYRTTTYWKRRGIPQDVPHPFYGNLTGFRKYRVLHDIIYDYYSKYHKTGHPFVGFNFIQRRSAFVMDIKLAKNVLIKDFTNFADRGQFHNVRDDPLTGHLFNLDGKRWKEMRQRLSPTFTSGKMKFMFPTVIKVSEEFMNVMFEQVPAKSDGGIVEIKEQMARFTTDVIGTCAFGIECNTLRTPETDFRNMAKKAITEMRHGPILTAFHFSFPNVARKLRMRMLPDDVHEFFMRLVNDTMAYREKEKVKRNDFMEMLIELKQKGTFTMDNGEVIKGLDLGELAAQVFVFYLAGFETSSSTMSYALYELAQHQDIQDKLREDINAVLEKHNGKMSYECIKDMRYLDQVISETLRLYTIVPFLERKALNDYVVPGHPNYVIEKGTQVIIPACAIHRDEDFYPDPETFDPERFSAEQVATRDSVEWLPFGDGPRNCVGLRFGQMQTRVGLAQLIKNFKFSVCDQTEIPLVYDPKPFVLGTIGGINVRVERV</sequence>
<evidence type="ECO:0000256" key="11">
    <source>
        <dbReference type="ARBA" id="ARBA00023033"/>
    </source>
</evidence>
<comment type="subcellular location">
    <subcellularLocation>
        <location evidence="3">Endoplasmic reticulum membrane</location>
        <topology evidence="3">Peripheral membrane protein</topology>
    </subcellularLocation>
    <subcellularLocation>
        <location evidence="2">Microsome membrane</location>
        <topology evidence="2">Peripheral membrane protein</topology>
    </subcellularLocation>
</comment>
<evidence type="ECO:0000256" key="2">
    <source>
        <dbReference type="ARBA" id="ARBA00004174"/>
    </source>
</evidence>
<dbReference type="PROSITE" id="PS00086">
    <property type="entry name" value="CYTOCHROME_P450"/>
    <property type="match status" value="1"/>
</dbReference>
<evidence type="ECO:0000256" key="13">
    <source>
        <dbReference type="PIRSR" id="PIRSR602401-1"/>
    </source>
</evidence>
<dbReference type="GO" id="GO:0020037">
    <property type="term" value="F:heme binding"/>
    <property type="evidence" value="ECO:0007669"/>
    <property type="project" value="InterPro"/>
</dbReference>
<keyword evidence="6 13" id="KW-0479">Metal-binding</keyword>
<comment type="similarity">
    <text evidence="4 14">Belongs to the cytochrome P450 family.</text>
</comment>
<gene>
    <name evidence="16" type="ORF">KR093_008001</name>
</gene>
<keyword evidence="8" id="KW-0492">Microsome</keyword>
<dbReference type="PANTHER" id="PTHR24292:SF100">
    <property type="entry name" value="CYTOCHROME P450 6A16, ISOFORM B-RELATED"/>
    <property type="match status" value="1"/>
</dbReference>
<keyword evidence="15" id="KW-0812">Transmembrane</keyword>
<name>A0AAD4K0W5_9MUSC</name>
<evidence type="ECO:0000256" key="8">
    <source>
        <dbReference type="ARBA" id="ARBA00022848"/>
    </source>
</evidence>
<dbReference type="AlphaFoldDB" id="A0AAD4K0W5"/>
<evidence type="ECO:0000313" key="17">
    <source>
        <dbReference type="Proteomes" id="UP001200034"/>
    </source>
</evidence>
<evidence type="ECO:0000256" key="12">
    <source>
        <dbReference type="ARBA" id="ARBA00023136"/>
    </source>
</evidence>
<evidence type="ECO:0000256" key="9">
    <source>
        <dbReference type="ARBA" id="ARBA00023002"/>
    </source>
</evidence>
<dbReference type="SUPFAM" id="SSF48264">
    <property type="entry name" value="Cytochrome P450"/>
    <property type="match status" value="1"/>
</dbReference>
<dbReference type="PANTHER" id="PTHR24292">
    <property type="entry name" value="CYTOCHROME P450"/>
    <property type="match status" value="1"/>
</dbReference>
<keyword evidence="7" id="KW-0256">Endoplasmic reticulum</keyword>
<evidence type="ECO:0000256" key="5">
    <source>
        <dbReference type="ARBA" id="ARBA00022617"/>
    </source>
</evidence>
<dbReference type="FunFam" id="1.10.630.10:FF:000042">
    <property type="entry name" value="Cytochrome P450"/>
    <property type="match status" value="1"/>
</dbReference>
<accession>A0AAD4K0W5</accession>
<evidence type="ECO:0000256" key="1">
    <source>
        <dbReference type="ARBA" id="ARBA00001971"/>
    </source>
</evidence>
<dbReference type="PRINTS" id="PR00463">
    <property type="entry name" value="EP450I"/>
</dbReference>
<feature type="binding site" description="axial binding residue" evidence="13">
    <location>
        <position position="458"/>
    </location>
    <ligand>
        <name>heme</name>
        <dbReference type="ChEBI" id="CHEBI:30413"/>
    </ligand>
    <ligandPart>
        <name>Fe</name>
        <dbReference type="ChEBI" id="CHEBI:18248"/>
    </ligandPart>
</feature>
<dbReference type="InterPro" id="IPR017972">
    <property type="entry name" value="Cyt_P450_CS"/>
</dbReference>
<dbReference type="InterPro" id="IPR036396">
    <property type="entry name" value="Cyt_P450_sf"/>
</dbReference>
<feature type="transmembrane region" description="Helical" evidence="15">
    <location>
        <begin position="6"/>
        <end position="27"/>
    </location>
</feature>
<evidence type="ECO:0000256" key="6">
    <source>
        <dbReference type="ARBA" id="ARBA00022723"/>
    </source>
</evidence>
<dbReference type="Proteomes" id="UP001200034">
    <property type="component" value="Unassembled WGS sequence"/>
</dbReference>
<dbReference type="GO" id="GO:0004497">
    <property type="term" value="F:monooxygenase activity"/>
    <property type="evidence" value="ECO:0007669"/>
    <property type="project" value="UniProtKB-KW"/>
</dbReference>
<keyword evidence="10 13" id="KW-0408">Iron</keyword>
<keyword evidence="11 14" id="KW-0503">Monooxygenase</keyword>
<keyword evidence="12 15" id="KW-0472">Membrane</keyword>
<dbReference type="Gene3D" id="1.10.630.10">
    <property type="entry name" value="Cytochrome P450"/>
    <property type="match status" value="1"/>
</dbReference>
<evidence type="ECO:0000256" key="3">
    <source>
        <dbReference type="ARBA" id="ARBA00004406"/>
    </source>
</evidence>
<reference evidence="16" key="1">
    <citation type="journal article" date="2021" name="Mol. Ecol. Resour.">
        <title>Phylogenomic analyses of the genus Drosophila reveals genomic signals of climate adaptation.</title>
        <authorList>
            <person name="Li F."/>
            <person name="Rane R.V."/>
            <person name="Luria V."/>
            <person name="Xiong Z."/>
            <person name="Chen J."/>
            <person name="Li Z."/>
            <person name="Catullo R.A."/>
            <person name="Griffin P.C."/>
            <person name="Schiffer M."/>
            <person name="Pearce S."/>
            <person name="Lee S.F."/>
            <person name="McElroy K."/>
            <person name="Stocker A."/>
            <person name="Shirriffs J."/>
            <person name="Cockerell F."/>
            <person name="Coppin C."/>
            <person name="Sgro C.M."/>
            <person name="Karger A."/>
            <person name="Cain J.W."/>
            <person name="Weber J.A."/>
            <person name="Santpere G."/>
            <person name="Kirschner M.W."/>
            <person name="Hoffmann A.A."/>
            <person name="Oakeshott J.G."/>
            <person name="Zhang G."/>
        </authorList>
    </citation>
    <scope>NUCLEOTIDE SEQUENCE</scope>
    <source>
        <strain evidence="16">BGI-SZ-2011g</strain>
    </source>
</reference>